<dbReference type="RefSeq" id="WP_138327093.1">
    <property type="nucleotide sequence ID" value="NZ_VCDI01000006.1"/>
</dbReference>
<keyword evidence="2" id="KW-0997">Cell inner membrane</keyword>
<evidence type="ECO:0000259" key="7">
    <source>
        <dbReference type="PROSITE" id="PS50111"/>
    </source>
</evidence>
<dbReference type="InterPro" id="IPR000727">
    <property type="entry name" value="T_SNARE_dom"/>
</dbReference>
<feature type="transmembrane region" description="Helical" evidence="6">
    <location>
        <begin position="49"/>
        <end position="68"/>
    </location>
</feature>
<keyword evidence="6" id="KW-1133">Transmembrane helix</keyword>
<dbReference type="GO" id="GO:0007165">
    <property type="term" value="P:signal transduction"/>
    <property type="evidence" value="ECO:0007669"/>
    <property type="project" value="UniProtKB-KW"/>
</dbReference>
<dbReference type="GO" id="GO:0004888">
    <property type="term" value="F:transmembrane signaling receptor activity"/>
    <property type="evidence" value="ECO:0007669"/>
    <property type="project" value="InterPro"/>
</dbReference>
<evidence type="ECO:0000256" key="1">
    <source>
        <dbReference type="ARBA" id="ARBA00004429"/>
    </source>
</evidence>
<dbReference type="Proteomes" id="UP000305654">
    <property type="component" value="Unassembled WGS sequence"/>
</dbReference>
<keyword evidence="3 5" id="KW-0807">Transducer</keyword>
<keyword evidence="10" id="KW-1185">Reference proteome</keyword>
<feature type="transmembrane region" description="Helical" evidence="6">
    <location>
        <begin position="21"/>
        <end position="43"/>
    </location>
</feature>
<gene>
    <name evidence="9" type="ORF">FE263_16275</name>
</gene>
<evidence type="ECO:0000259" key="8">
    <source>
        <dbReference type="PROSITE" id="PS50192"/>
    </source>
</evidence>
<comment type="similarity">
    <text evidence="4">Belongs to the methyl-accepting chemotaxis (MCP) protein family.</text>
</comment>
<dbReference type="GO" id="GO:0006935">
    <property type="term" value="P:chemotaxis"/>
    <property type="evidence" value="ECO:0007669"/>
    <property type="project" value="InterPro"/>
</dbReference>
<dbReference type="InterPro" id="IPR004089">
    <property type="entry name" value="MCPsignal_dom"/>
</dbReference>
<comment type="subcellular location">
    <subcellularLocation>
        <location evidence="1">Cell inner membrane</location>
        <topology evidence="1">Multi-pass membrane protein</topology>
    </subcellularLocation>
</comment>
<dbReference type="EMBL" id="VCDI01000006">
    <property type="protein sequence ID" value="TLU71455.1"/>
    <property type="molecule type" value="Genomic_DNA"/>
</dbReference>
<dbReference type="PRINTS" id="PR00260">
    <property type="entry name" value="CHEMTRNSDUCR"/>
</dbReference>
<dbReference type="Gene3D" id="1.10.287.950">
    <property type="entry name" value="Methyl-accepting chemotaxis protein"/>
    <property type="match status" value="1"/>
</dbReference>
<feature type="domain" description="T-SNARE coiled-coil homology" evidence="8">
    <location>
        <begin position="389"/>
        <end position="451"/>
    </location>
</feature>
<dbReference type="OrthoDB" id="354287at2"/>
<accession>A0A5R9J1D0</accession>
<dbReference type="PROSITE" id="PS50192">
    <property type="entry name" value="T_SNARE"/>
    <property type="match status" value="1"/>
</dbReference>
<dbReference type="InterPro" id="IPR004090">
    <property type="entry name" value="Chemotax_Me-accpt_rcpt"/>
</dbReference>
<dbReference type="GO" id="GO:0005886">
    <property type="term" value="C:plasma membrane"/>
    <property type="evidence" value="ECO:0007669"/>
    <property type="project" value="UniProtKB-SubCell"/>
</dbReference>
<keyword evidence="6" id="KW-0812">Transmembrane</keyword>
<feature type="transmembrane region" description="Helical" evidence="6">
    <location>
        <begin position="80"/>
        <end position="99"/>
    </location>
</feature>
<keyword evidence="2" id="KW-1003">Cell membrane</keyword>
<evidence type="ECO:0000256" key="4">
    <source>
        <dbReference type="ARBA" id="ARBA00029447"/>
    </source>
</evidence>
<name>A0A5R9J1D0_9PROT</name>
<keyword evidence="6" id="KW-0472">Membrane</keyword>
<evidence type="ECO:0000256" key="6">
    <source>
        <dbReference type="SAM" id="Phobius"/>
    </source>
</evidence>
<dbReference type="PANTHER" id="PTHR32089:SF112">
    <property type="entry name" value="LYSOZYME-LIKE PROTEIN-RELATED"/>
    <property type="match status" value="1"/>
</dbReference>
<feature type="domain" description="Methyl-accepting transducer" evidence="7">
    <location>
        <begin position="237"/>
        <end position="473"/>
    </location>
</feature>
<evidence type="ECO:0000313" key="9">
    <source>
        <dbReference type="EMBL" id="TLU71455.1"/>
    </source>
</evidence>
<proteinExistence type="inferred from homology"/>
<evidence type="ECO:0000256" key="2">
    <source>
        <dbReference type="ARBA" id="ARBA00022519"/>
    </source>
</evidence>
<evidence type="ECO:0000256" key="3">
    <source>
        <dbReference type="ARBA" id="ARBA00023224"/>
    </source>
</evidence>
<protein>
    <submittedName>
        <fullName evidence="9">Chemotaxis protein</fullName>
    </submittedName>
</protein>
<feature type="transmembrane region" description="Helical" evidence="6">
    <location>
        <begin position="152"/>
        <end position="174"/>
    </location>
</feature>
<dbReference type="PANTHER" id="PTHR32089">
    <property type="entry name" value="METHYL-ACCEPTING CHEMOTAXIS PROTEIN MCPB"/>
    <property type="match status" value="1"/>
</dbReference>
<feature type="transmembrane region" description="Helical" evidence="6">
    <location>
        <begin position="111"/>
        <end position="132"/>
    </location>
</feature>
<evidence type="ECO:0000313" key="10">
    <source>
        <dbReference type="Proteomes" id="UP000305654"/>
    </source>
</evidence>
<dbReference type="SUPFAM" id="SSF58104">
    <property type="entry name" value="Methyl-accepting chemotaxis protein (MCP) signaling domain"/>
    <property type="match status" value="1"/>
</dbReference>
<sequence length="493" mass="50414">MSARHEALPASISLLGKLQRTAEAALIWFAWAHGPVLLVVGLLTGQHLLLALALWLVVGVLVSGVHWLRPGTSSSRSATAAATCAMPVLLLLTLAGTSWQLDGHTLFFAELAMTAAMLDLQAVIVGASIVAIHHLVMNYTMPDMVFPGGASFVRVIFHAVVLIMECVALGWLVAMAANAITSAEALGARIEDTAARQKDEEARIHKAASSAQKDALSTLARQFESKIGSMVDALAGDAEGLQATARSMSATALRTNDMAGAVATSALEASQGVGTVAAAAEQLSASIQEISRQVSQSTLITGQAVASAHRTDAIVRALAEGAHKIGQVIELITGIAAQTNLLALNATIEAARAGDAGKGFAVVASEVKNLALQTAKATQEIGAQIAQTQAATVEAVTAIKEIGSRIEEVSHTTNSIAAAVEQQGAATAEIARNVQQAASSTQAVTSNIAGVNGAANETGAAADKVLGAANGLSAQAVQLTQEVGRFVAEVRAS</sequence>
<dbReference type="PROSITE" id="PS50111">
    <property type="entry name" value="CHEMOTAXIS_TRANSDUC_2"/>
    <property type="match status" value="1"/>
</dbReference>
<dbReference type="AlphaFoldDB" id="A0A5R9J1D0"/>
<dbReference type="SMART" id="SM00283">
    <property type="entry name" value="MA"/>
    <property type="match status" value="1"/>
</dbReference>
<organism evidence="9 10">
    <name type="scientific">Lichenicoccus roseus</name>
    <dbReference type="NCBI Taxonomy" id="2683649"/>
    <lineage>
        <taxon>Bacteria</taxon>
        <taxon>Pseudomonadati</taxon>
        <taxon>Pseudomonadota</taxon>
        <taxon>Alphaproteobacteria</taxon>
        <taxon>Acetobacterales</taxon>
        <taxon>Acetobacteraceae</taxon>
        <taxon>Lichenicoccus</taxon>
    </lineage>
</organism>
<dbReference type="Pfam" id="PF00015">
    <property type="entry name" value="MCPsignal"/>
    <property type="match status" value="1"/>
</dbReference>
<comment type="caution">
    <text evidence="9">The sequence shown here is derived from an EMBL/GenBank/DDBJ whole genome shotgun (WGS) entry which is preliminary data.</text>
</comment>
<evidence type="ECO:0000256" key="5">
    <source>
        <dbReference type="PROSITE-ProRule" id="PRU00284"/>
    </source>
</evidence>
<reference evidence="9 10" key="1">
    <citation type="submission" date="2019-05" db="EMBL/GenBank/DDBJ databases">
        <authorList>
            <person name="Pankratov T."/>
            <person name="Grouzdev D."/>
        </authorList>
    </citation>
    <scope>NUCLEOTIDE SEQUENCE [LARGE SCALE GENOMIC DNA]</scope>
    <source>
        <strain evidence="9 10">KEBCLARHB70R</strain>
    </source>
</reference>